<name>A0A1I4KSS2_9HYPH</name>
<dbReference type="EMBL" id="FOTK01000011">
    <property type="protein sequence ID" value="SFL81447.1"/>
    <property type="molecule type" value="Genomic_DNA"/>
</dbReference>
<accession>A0A1I4KSS2</accession>
<reference evidence="2" key="1">
    <citation type="submission" date="2016-10" db="EMBL/GenBank/DDBJ databases">
        <authorList>
            <person name="Varghese N."/>
            <person name="Submissions S."/>
        </authorList>
    </citation>
    <scope>NUCLEOTIDE SEQUENCE [LARGE SCALE GENOMIC DNA]</scope>
    <source>
        <strain evidence="2">BL36</strain>
    </source>
</reference>
<dbReference type="AlphaFoldDB" id="A0A1I4KSS2"/>
<evidence type="ECO:0000313" key="2">
    <source>
        <dbReference type="Proteomes" id="UP000199048"/>
    </source>
</evidence>
<proteinExistence type="predicted"/>
<dbReference type="STRING" id="582667.SAMN05192568_1011101"/>
<sequence length="93" mass="10003">MRRAVERTRHDACNPEQELAAWKAGARNAMPETPPPFDPDAYAAVAAPLLGLDIDPAWMQPITANLRVLAAAAELVADFPLPDAVEAAPRFEA</sequence>
<gene>
    <name evidence="1" type="ORF">SAMN05192568_1011101</name>
</gene>
<evidence type="ECO:0000313" key="1">
    <source>
        <dbReference type="EMBL" id="SFL81447.1"/>
    </source>
</evidence>
<evidence type="ECO:0008006" key="3">
    <source>
        <dbReference type="Google" id="ProtNLM"/>
    </source>
</evidence>
<dbReference type="InterPro" id="IPR025148">
    <property type="entry name" value="AtzG-like"/>
</dbReference>
<dbReference type="Proteomes" id="UP000199048">
    <property type="component" value="Unassembled WGS sequence"/>
</dbReference>
<protein>
    <recommendedName>
        <fullName evidence="3">DUF4089 domain-containing protein</fullName>
    </recommendedName>
</protein>
<organism evidence="1 2">
    <name type="scientific">Methylobacterium pseudosasicola</name>
    <dbReference type="NCBI Taxonomy" id="582667"/>
    <lineage>
        <taxon>Bacteria</taxon>
        <taxon>Pseudomonadati</taxon>
        <taxon>Pseudomonadota</taxon>
        <taxon>Alphaproteobacteria</taxon>
        <taxon>Hyphomicrobiales</taxon>
        <taxon>Methylobacteriaceae</taxon>
        <taxon>Methylobacterium</taxon>
    </lineage>
</organism>
<dbReference type="Pfam" id="PF13318">
    <property type="entry name" value="AtzG-like"/>
    <property type="match status" value="1"/>
</dbReference>
<keyword evidence="2" id="KW-1185">Reference proteome</keyword>